<proteinExistence type="predicted"/>
<keyword evidence="3" id="KW-1185">Reference proteome</keyword>
<name>A0ABU2CXU9_9EURY</name>
<dbReference type="Gene3D" id="1.10.3210.10">
    <property type="entry name" value="Hypothetical protein af1432"/>
    <property type="match status" value="1"/>
</dbReference>
<dbReference type="InterPro" id="IPR045509">
    <property type="entry name" value="HD_assoc_2"/>
</dbReference>
<dbReference type="PANTHER" id="PTHR11373:SF4">
    <property type="entry name" value="DEOXYNUCLEOSIDE TRIPHOSPHATE TRIPHOSPHOHYDROLASE SAMHD1"/>
    <property type="match status" value="1"/>
</dbReference>
<dbReference type="InterPro" id="IPR006674">
    <property type="entry name" value="HD_domain"/>
</dbReference>
<evidence type="ECO:0000313" key="3">
    <source>
        <dbReference type="Proteomes" id="UP001246244"/>
    </source>
</evidence>
<dbReference type="SUPFAM" id="SSF109604">
    <property type="entry name" value="HD-domain/PDEase-like"/>
    <property type="match status" value="1"/>
</dbReference>
<sequence length="516" mass="60924">MHYPDEIEFKKHIFDDVHGFIGITELESKVIASSFFQRLRRIKQLSLLEYVFPGASHNRFSHSLGVMYIADNMVVQLQKDGYLKEKRKLIRMAALLHDIGHYPLSHLIESVVIKDCENRIQTDDIQVEEYSNDHRVEQNRINNNKLLHENEVHEFNFALHEPRNKSKDYAHHERIAGIVIHKTDIYDILLEDSTFSKEDIKTISQIIAGTFINNNKDPVSLIIHSELDADRFDYLLRDSKQTGVTYGVFDMDQIIRNLTYFEKDGKLVVKDKAIKAVEHYLMCRYFFYTTVIYHKATIGFELMAKKVYEGLIERKMVRSYFDLIDIFKDGSDIDEYLDYDDLYFFNTLKKINKTKVLNTVENPKIPDVFLLELIDKIIRREPLKKAIEESELIERDKFLNSSFFHPSFRRAILSKGIEDHWFIKSTISESPIKISPYVNFEALERDSNNYIIPDNIDETIKILKNYNKNETPYTEYLIKEMSSIISVLGKYKLQINRLYTKNEDYKKIIEEENSKK</sequence>
<evidence type="ECO:0000313" key="2">
    <source>
        <dbReference type="EMBL" id="MDR7664511.1"/>
    </source>
</evidence>
<dbReference type="SMART" id="SM00471">
    <property type="entry name" value="HDc"/>
    <property type="match status" value="1"/>
</dbReference>
<dbReference type="Pfam" id="PF19276">
    <property type="entry name" value="HD_assoc_2"/>
    <property type="match status" value="1"/>
</dbReference>
<dbReference type="RefSeq" id="WP_310574537.1">
    <property type="nucleotide sequence ID" value="NZ_JAVKPK010000003.1"/>
</dbReference>
<dbReference type="CDD" id="cd00077">
    <property type="entry name" value="HDc"/>
    <property type="match status" value="1"/>
</dbReference>
<gene>
    <name evidence="2" type="ORF">RG963_01675</name>
</gene>
<dbReference type="PANTHER" id="PTHR11373">
    <property type="entry name" value="DEOXYNUCLEOSIDE TRIPHOSPHATE TRIPHOSPHOHYDROLASE"/>
    <property type="match status" value="1"/>
</dbReference>
<evidence type="ECO:0000259" key="1">
    <source>
        <dbReference type="PROSITE" id="PS51831"/>
    </source>
</evidence>
<comment type="caution">
    <text evidence="2">The sequence shown here is derived from an EMBL/GenBank/DDBJ whole genome shotgun (WGS) entry which is preliminary data.</text>
</comment>
<feature type="domain" description="HD" evidence="1">
    <location>
        <begin position="59"/>
        <end position="235"/>
    </location>
</feature>
<dbReference type="EMBL" id="JAVKPK010000003">
    <property type="protein sequence ID" value="MDR7664511.1"/>
    <property type="molecule type" value="Genomic_DNA"/>
</dbReference>
<dbReference type="Pfam" id="PF01966">
    <property type="entry name" value="HD"/>
    <property type="match status" value="1"/>
</dbReference>
<protein>
    <submittedName>
        <fullName evidence="2">HD domain-containing protein</fullName>
    </submittedName>
</protein>
<dbReference type="InterPro" id="IPR003607">
    <property type="entry name" value="HD/PDEase_dom"/>
</dbReference>
<organism evidence="2 3">
    <name type="scientific">Methanosarcina baikalica</name>
    <dbReference type="NCBI Taxonomy" id="3073890"/>
    <lineage>
        <taxon>Archaea</taxon>
        <taxon>Methanobacteriati</taxon>
        <taxon>Methanobacteriota</taxon>
        <taxon>Stenosarchaea group</taxon>
        <taxon>Methanomicrobia</taxon>
        <taxon>Methanosarcinales</taxon>
        <taxon>Methanosarcinaceae</taxon>
        <taxon>Methanosarcina</taxon>
    </lineage>
</organism>
<dbReference type="Proteomes" id="UP001246244">
    <property type="component" value="Unassembled WGS sequence"/>
</dbReference>
<accession>A0ABU2CXU9</accession>
<dbReference type="InterPro" id="IPR050135">
    <property type="entry name" value="dGTPase-like"/>
</dbReference>
<dbReference type="PROSITE" id="PS51831">
    <property type="entry name" value="HD"/>
    <property type="match status" value="1"/>
</dbReference>
<reference evidence="3" key="1">
    <citation type="submission" date="2023-07" db="EMBL/GenBank/DDBJ databases">
        <title>Whole-genome sequencing of a new Methanosarcina sp. Z-7115.</title>
        <authorList>
            <person name="Zhilina T.N."/>
            <person name="Merkel A.Y."/>
        </authorList>
    </citation>
    <scope>NUCLEOTIDE SEQUENCE [LARGE SCALE GENOMIC DNA]</scope>
    <source>
        <strain evidence="3">Z-7115</strain>
    </source>
</reference>